<evidence type="ECO:0000313" key="2">
    <source>
        <dbReference type="EMBL" id="AGS35284.1"/>
    </source>
</evidence>
<dbReference type="RefSeq" id="WP_020935217.1">
    <property type="nucleotide sequence ID" value="NC_021915.1"/>
</dbReference>
<keyword evidence="3" id="KW-1185">Reference proteome</keyword>
<dbReference type="STRING" id="1224163.B841_09055"/>
<dbReference type="Gene3D" id="2.40.10.10">
    <property type="entry name" value="Trypsin-like serine proteases"/>
    <property type="match status" value="2"/>
</dbReference>
<dbReference type="EMBL" id="CP003924">
    <property type="protein sequence ID" value="AGS35284.1"/>
    <property type="molecule type" value="Genomic_DNA"/>
</dbReference>
<name>S5SVN8_9CORY</name>
<dbReference type="InterPro" id="IPR018114">
    <property type="entry name" value="TRYPSIN_HIS"/>
</dbReference>
<evidence type="ECO:0000259" key="1">
    <source>
        <dbReference type="Pfam" id="PF00089"/>
    </source>
</evidence>
<dbReference type="AlphaFoldDB" id="S5SVN8"/>
<proteinExistence type="predicted"/>
<dbReference type="eggNOG" id="COG5640">
    <property type="taxonomic scope" value="Bacteria"/>
</dbReference>
<sequence>MTTTRDRGRAVSWALWLCAVVIVGALAAATAWAGLNHTSERLDAADPRAGASAATELDPGEATPAADVAVAEGGPWAPGTTFHLTDAYPSPGVPFNVTECTATFSFADATGRAYAVTAGHCGEAGDLVWPTTASTVADFAAEVGRVIYTDLTLTADVYHDVGLIEITDSTRPMTFAGSADQPADLLLGEPARLEGERVCKIGGTTDVTCGVAGGQERQQLHVDDGGFAVTEGRTAALCAARGDSGGPVTATVDGRRVIVGLVSGTRADGAPVEDCADPAAAGMTLSYTPTPTIVDVLSDVVPEALLARP</sequence>
<gene>
    <name evidence="2" type="ORF">B841_09055</name>
</gene>
<dbReference type="OrthoDB" id="4411800at2"/>
<reference evidence="2 3" key="1">
    <citation type="submission" date="2012-11" db="EMBL/GenBank/DDBJ databases">
        <title>The complete genome sequence of Corynebacterium maris Coryn-1 (=DSM 45190).</title>
        <authorList>
            <person name="Schaffert L."/>
            <person name="Albersmeier A."/>
            <person name="Kalinowski J."/>
            <person name="Ruckert C."/>
        </authorList>
    </citation>
    <scope>NUCLEOTIDE SEQUENCE [LARGE SCALE GENOMIC DNA]</scope>
    <source>
        <strain evidence="3">Coryn-1</strain>
    </source>
</reference>
<dbReference type="Pfam" id="PF00089">
    <property type="entry name" value="Trypsin"/>
    <property type="match status" value="1"/>
</dbReference>
<dbReference type="Proteomes" id="UP000015388">
    <property type="component" value="Chromosome"/>
</dbReference>
<accession>S5SVN8</accession>
<dbReference type="HOGENOM" id="CLU_078178_0_0_11"/>
<protein>
    <recommendedName>
        <fullName evidence="1">Peptidase S1 domain-containing protein</fullName>
    </recommendedName>
</protein>
<dbReference type="InterPro" id="IPR009003">
    <property type="entry name" value="Peptidase_S1_PA"/>
</dbReference>
<dbReference type="InterPro" id="IPR033116">
    <property type="entry name" value="TRYPSIN_SER"/>
</dbReference>
<dbReference type="InterPro" id="IPR043504">
    <property type="entry name" value="Peptidase_S1_PA_chymotrypsin"/>
</dbReference>
<dbReference type="PATRIC" id="fig|1224163.3.peg.1821"/>
<organism evidence="2 3">
    <name type="scientific">Corynebacterium maris DSM 45190</name>
    <dbReference type="NCBI Taxonomy" id="1224163"/>
    <lineage>
        <taxon>Bacteria</taxon>
        <taxon>Bacillati</taxon>
        <taxon>Actinomycetota</taxon>
        <taxon>Actinomycetes</taxon>
        <taxon>Mycobacteriales</taxon>
        <taxon>Corynebacteriaceae</taxon>
        <taxon>Corynebacterium</taxon>
    </lineage>
</organism>
<dbReference type="PROSITE" id="PS00134">
    <property type="entry name" value="TRYPSIN_HIS"/>
    <property type="match status" value="1"/>
</dbReference>
<dbReference type="KEGG" id="cmd:B841_09055"/>
<dbReference type="PROSITE" id="PS00135">
    <property type="entry name" value="TRYPSIN_SER"/>
    <property type="match status" value="1"/>
</dbReference>
<dbReference type="SUPFAM" id="SSF50494">
    <property type="entry name" value="Trypsin-like serine proteases"/>
    <property type="match status" value="1"/>
</dbReference>
<dbReference type="InterPro" id="IPR001254">
    <property type="entry name" value="Trypsin_dom"/>
</dbReference>
<evidence type="ECO:0000313" key="3">
    <source>
        <dbReference type="Proteomes" id="UP000015388"/>
    </source>
</evidence>
<feature type="domain" description="Peptidase S1" evidence="1">
    <location>
        <begin position="113"/>
        <end position="267"/>
    </location>
</feature>
<dbReference type="GO" id="GO:0006508">
    <property type="term" value="P:proteolysis"/>
    <property type="evidence" value="ECO:0007669"/>
    <property type="project" value="InterPro"/>
</dbReference>
<dbReference type="GO" id="GO:0004252">
    <property type="term" value="F:serine-type endopeptidase activity"/>
    <property type="evidence" value="ECO:0007669"/>
    <property type="project" value="InterPro"/>
</dbReference>